<dbReference type="CDD" id="cd06170">
    <property type="entry name" value="LuxR_C_like"/>
    <property type="match status" value="1"/>
</dbReference>
<dbReference type="KEGG" id="cyc:PCC7424_5466"/>
<gene>
    <name evidence="6" type="ordered locus">PCC7424_5466</name>
    <name evidence="5" type="ordered locus">PCC7424_5675</name>
</gene>
<dbReference type="InterPro" id="IPR016032">
    <property type="entry name" value="Sig_transdc_resp-reg_C-effctor"/>
</dbReference>
<accession>B7KLS0</accession>
<geneLocation type="plasmid" evidence="5 7">
    <name>pP742401</name>
</geneLocation>
<dbReference type="OrthoDB" id="9797501at2"/>
<keyword evidence="3" id="KW-0804">Transcription</keyword>
<evidence type="ECO:0000256" key="1">
    <source>
        <dbReference type="ARBA" id="ARBA00023015"/>
    </source>
</evidence>
<dbReference type="InterPro" id="IPR000792">
    <property type="entry name" value="Tscrpt_reg_LuxR_C"/>
</dbReference>
<organism evidence="5 7">
    <name type="scientific">Gloeothece citriformis (strain PCC 7424)</name>
    <name type="common">Cyanothece sp. (strain PCC 7424)</name>
    <dbReference type="NCBI Taxonomy" id="65393"/>
    <lineage>
        <taxon>Bacteria</taxon>
        <taxon>Bacillati</taxon>
        <taxon>Cyanobacteriota</taxon>
        <taxon>Cyanophyceae</taxon>
        <taxon>Oscillatoriophycideae</taxon>
        <taxon>Chroococcales</taxon>
        <taxon>Aphanothecaceae</taxon>
        <taxon>Gloeothece</taxon>
        <taxon>Gloeothece citriformis</taxon>
    </lineage>
</organism>
<protein>
    <submittedName>
        <fullName evidence="5">Transcriptional regulator, LuxR family</fullName>
    </submittedName>
</protein>
<evidence type="ECO:0000256" key="2">
    <source>
        <dbReference type="ARBA" id="ARBA00023125"/>
    </source>
</evidence>
<dbReference type="InterPro" id="IPR036388">
    <property type="entry name" value="WH-like_DNA-bd_sf"/>
</dbReference>
<proteinExistence type="predicted"/>
<dbReference type="SMART" id="SM00421">
    <property type="entry name" value="HTH_LUXR"/>
    <property type="match status" value="1"/>
</dbReference>
<dbReference type="PROSITE" id="PS00622">
    <property type="entry name" value="HTH_LUXR_1"/>
    <property type="match status" value="1"/>
</dbReference>
<sequence length="205" mass="23852">MDEKLFRGLNRPISKGNWNLMVFGEDPYFIKSIDKDLKGTRKFQILANFSNLIELETMLEQVEPDFLLIWHREQLEIASNLKRKYPTLFIILWNCLSGGDASCFSNAPLEEQLEKIVPLKTFGTVMFSIQGEKMYYELVKKTTVTPREKKMLQFLSYGFDYNEIASRLDLTSGTLKMYMKNLRDKLNARDKTHLLAIAFRTGLVS</sequence>
<dbReference type="GO" id="GO:0006355">
    <property type="term" value="P:regulation of DNA-templated transcription"/>
    <property type="evidence" value="ECO:0007669"/>
    <property type="project" value="InterPro"/>
</dbReference>
<reference evidence="6" key="2">
    <citation type="submission" date="2008-12" db="EMBL/GenBank/DDBJ databases">
        <title>Complete sequence of plasmid2 of Cyanothece sp. PCC 7424.</title>
        <authorList>
            <consortium name="US DOE Joint Genome Institute"/>
            <person name="Lucas S."/>
            <person name="Copeland A."/>
            <person name="Lapidus A."/>
            <person name="Glavina del Rio T."/>
            <person name="Dalin E."/>
            <person name="Tice H."/>
            <person name="Bruce D."/>
            <person name="Goodwin L."/>
            <person name="Pitluck S."/>
            <person name="Chertkov O."/>
            <person name="Brettin T."/>
            <person name="Detter J.C."/>
            <person name="Han C."/>
            <person name="Larimer F."/>
            <person name="Land M."/>
            <person name="Hauser L."/>
            <person name="Kyrpides N."/>
            <person name="Mikhailova N."/>
            <person name="Liberton M."/>
            <person name="Stoeckel J."/>
            <person name="Banerjee A."/>
            <person name="Singh A."/>
            <person name="Page L."/>
            <person name="Sato H."/>
            <person name="Zhao L."/>
            <person name="Sherman L."/>
            <person name="Pakrasi H."/>
            <person name="Richardson P."/>
        </authorList>
    </citation>
    <scope>NUCLEOTIDE SEQUENCE</scope>
    <source>
        <strain evidence="6">PCC 7424</strain>
        <plasmid evidence="6">pP742402</plasmid>
    </source>
</reference>
<reference evidence="5" key="1">
    <citation type="submission" date="2008-12" db="EMBL/GenBank/DDBJ databases">
        <title>Complete sequence of plasmid1 of Cyanothece sp. PCC 7424.</title>
        <authorList>
            <consortium name="US DOE Joint Genome Institute"/>
            <person name="Lucas S."/>
            <person name="Copeland A."/>
            <person name="Lapidus A."/>
            <person name="Glavina del Rio T."/>
            <person name="Dalin E."/>
            <person name="Tice H."/>
            <person name="Bruce D."/>
            <person name="Goodwin L."/>
            <person name="Pitluck S."/>
            <person name="Chertkov O."/>
            <person name="Brettin T."/>
            <person name="Detter J.C."/>
            <person name="Han C."/>
            <person name="Larimer F."/>
            <person name="Land M."/>
            <person name="Hauser L."/>
            <person name="Kyrpides N."/>
            <person name="Mikhailova N."/>
            <person name="Liberton M."/>
            <person name="Stoeckel J."/>
            <person name="Banerjee A."/>
            <person name="Singh A."/>
            <person name="Page L."/>
            <person name="Sato H."/>
            <person name="Zhao L."/>
            <person name="Sherman L."/>
            <person name="Pakrasi H."/>
            <person name="Richardson P."/>
        </authorList>
    </citation>
    <scope>NUCLEOTIDE SEQUENCE</scope>
    <source>
        <strain evidence="5">PCC 7424</strain>
        <plasmid evidence="5">pP742401</plasmid>
    </source>
</reference>
<dbReference type="HOGENOM" id="CLU_1335703_0_0_3"/>
<evidence type="ECO:0000313" key="5">
    <source>
        <dbReference type="EMBL" id="ACK73742.1"/>
    </source>
</evidence>
<dbReference type="PANTHER" id="PTHR44688">
    <property type="entry name" value="DNA-BINDING TRANSCRIPTIONAL ACTIVATOR DEVR_DOSR"/>
    <property type="match status" value="1"/>
</dbReference>
<dbReference type="PRINTS" id="PR00038">
    <property type="entry name" value="HTHLUXR"/>
</dbReference>
<evidence type="ECO:0000313" key="7">
    <source>
        <dbReference type="Proteomes" id="UP000002384"/>
    </source>
</evidence>
<dbReference type="KEGG" id="cyc:PCC7424_5675"/>
<dbReference type="PANTHER" id="PTHR44688:SF16">
    <property type="entry name" value="DNA-BINDING TRANSCRIPTIONAL ACTIVATOR DEVR_DOSR"/>
    <property type="match status" value="1"/>
</dbReference>
<keyword evidence="7" id="KW-1185">Reference proteome</keyword>
<dbReference type="PROSITE" id="PS50043">
    <property type="entry name" value="HTH_LUXR_2"/>
    <property type="match status" value="1"/>
</dbReference>
<dbReference type="eggNOG" id="COG2197">
    <property type="taxonomic scope" value="Bacteria"/>
</dbReference>
<keyword evidence="1" id="KW-0805">Transcription regulation</keyword>
<dbReference type="EMBL" id="CP001292">
    <property type="protein sequence ID" value="ACK73742.1"/>
    <property type="molecule type" value="Genomic_DNA"/>
</dbReference>
<evidence type="ECO:0000313" key="6">
    <source>
        <dbReference type="EMBL" id="ACK74037.1"/>
    </source>
</evidence>
<reference evidence="7" key="3">
    <citation type="journal article" date="2011" name="MBio">
        <title>Novel metabolic attributes of the genus Cyanothece, comprising a group of unicellular nitrogen-fixing Cyanobacteria.</title>
        <authorList>
            <person name="Bandyopadhyay A."/>
            <person name="Elvitigala T."/>
            <person name="Welsh E."/>
            <person name="Stockel J."/>
            <person name="Liberton M."/>
            <person name="Min H."/>
            <person name="Sherman L.A."/>
            <person name="Pakrasi H.B."/>
        </authorList>
    </citation>
    <scope>NUCLEOTIDE SEQUENCE [LARGE SCALE GENOMIC DNA]</scope>
    <source>
        <strain evidence="7">PCC 7424</strain>
        <plasmid evidence="7">pP742401</plasmid>
        <plasmid evidence="7">pP742402</plasmid>
    </source>
</reference>
<dbReference type="RefSeq" id="WP_012599544.1">
    <property type="nucleotide sequence ID" value="NC_011737.1"/>
</dbReference>
<evidence type="ECO:0000256" key="3">
    <source>
        <dbReference type="ARBA" id="ARBA00023163"/>
    </source>
</evidence>
<dbReference type="SUPFAM" id="SSF46894">
    <property type="entry name" value="C-terminal effector domain of the bipartite response regulators"/>
    <property type="match status" value="1"/>
</dbReference>
<keyword evidence="5" id="KW-0614">Plasmid</keyword>
<evidence type="ECO:0000259" key="4">
    <source>
        <dbReference type="PROSITE" id="PS50043"/>
    </source>
</evidence>
<dbReference type="Gene3D" id="1.10.10.10">
    <property type="entry name" value="Winged helix-like DNA-binding domain superfamily/Winged helix DNA-binding domain"/>
    <property type="match status" value="1"/>
</dbReference>
<dbReference type="AlphaFoldDB" id="B7KLS0"/>
<dbReference type="Proteomes" id="UP000002384">
    <property type="component" value="Plasmid pP742402"/>
</dbReference>
<name>B7KLS0_GLOC7</name>
<geneLocation type="plasmid" evidence="6 7">
    <name>pP742402</name>
</geneLocation>
<dbReference type="Proteomes" id="UP000002384">
    <property type="component" value="Plasmid pP742401"/>
</dbReference>
<dbReference type="GO" id="GO:0003677">
    <property type="term" value="F:DNA binding"/>
    <property type="evidence" value="ECO:0007669"/>
    <property type="project" value="UniProtKB-KW"/>
</dbReference>
<keyword evidence="2" id="KW-0238">DNA-binding</keyword>
<feature type="domain" description="HTH luxR-type" evidence="4">
    <location>
        <begin position="137"/>
        <end position="202"/>
    </location>
</feature>
<dbReference type="EMBL" id="CP001293">
    <property type="protein sequence ID" value="ACK74037.1"/>
    <property type="molecule type" value="Genomic_DNA"/>
</dbReference>
<dbReference type="Pfam" id="PF00196">
    <property type="entry name" value="GerE"/>
    <property type="match status" value="1"/>
</dbReference>